<feature type="compositionally biased region" description="Basic and acidic residues" evidence="1">
    <location>
        <begin position="28"/>
        <end position="39"/>
    </location>
</feature>
<feature type="compositionally biased region" description="Basic and acidic residues" evidence="1">
    <location>
        <begin position="9"/>
        <end position="19"/>
    </location>
</feature>
<feature type="region of interest" description="Disordered" evidence="1">
    <location>
        <begin position="1"/>
        <end position="49"/>
    </location>
</feature>
<evidence type="ECO:0000256" key="1">
    <source>
        <dbReference type="SAM" id="MobiDB-lite"/>
    </source>
</evidence>
<gene>
    <name evidence="2" type="ordered locus">Bfae_11720</name>
</gene>
<proteinExistence type="predicted"/>
<keyword evidence="3" id="KW-1185">Reference proteome</keyword>
<feature type="region of interest" description="Disordered" evidence="1">
    <location>
        <begin position="93"/>
        <end position="112"/>
    </location>
</feature>
<evidence type="ECO:0000313" key="2">
    <source>
        <dbReference type="EMBL" id="ACU85018.1"/>
    </source>
</evidence>
<protein>
    <submittedName>
        <fullName evidence="2">Uncharacterized protein</fullName>
    </submittedName>
</protein>
<dbReference type="HOGENOM" id="CLU_1222830_0_0_11"/>
<reference evidence="2 3" key="1">
    <citation type="journal article" date="2009" name="Stand. Genomic Sci.">
        <title>Complete genome sequence of Brachybacterium faecium type strain (Schefferle 6-10).</title>
        <authorList>
            <person name="Lapidus A."/>
            <person name="Pukall R."/>
            <person name="Labuttii K."/>
            <person name="Copeland A."/>
            <person name="Del Rio T.G."/>
            <person name="Nolan M."/>
            <person name="Chen F."/>
            <person name="Lucas S."/>
            <person name="Tice H."/>
            <person name="Cheng J.F."/>
            <person name="Bruce D."/>
            <person name="Goodwin L."/>
            <person name="Pitluck S."/>
            <person name="Rohde M."/>
            <person name="Goker M."/>
            <person name="Pati A."/>
            <person name="Ivanova N."/>
            <person name="Mavrommatis K."/>
            <person name="Chen A."/>
            <person name="Palaniappan K."/>
            <person name="D'haeseleer P."/>
            <person name="Chain P."/>
            <person name="Bristow J."/>
            <person name="Eisen J.A."/>
            <person name="Markowitz V."/>
            <person name="Hugenholtz P."/>
            <person name="Kyrpides N.C."/>
            <person name="Klenk H.P."/>
        </authorList>
    </citation>
    <scope>NUCLEOTIDE SEQUENCE [LARGE SCALE GENOMIC DNA]</scope>
    <source>
        <strain evidence="3">ATCC 43885 / DSM 4810 / JCM 11609 / LMG 19847 / NBRC 14762 / NCIMB 9860 / 6-10</strain>
    </source>
</reference>
<dbReference type="OrthoDB" id="9874351at2"/>
<sequence length="226" mass="24490">MGRHHRGSFRLEHYAEPRGRGGGLEQPEEQRSALIEHLESNGVPESSQNTLADKIEAGEPLESEIKSAIPIRETSTTQNGFTVTRKDYSDGSFMESSVEIGETAPPGAVEPQAIKGCSSTGGSGYRQMSNCLVYVNAPTYSANFRATWVYQQNGTGVISKAWDSSLQVYLGTYSNKTFSITRKTSSGSTPAQVQLKWKYTAVGGVAQGDSAIYLNVFANDAWTTTN</sequence>
<dbReference type="EMBL" id="CP001643">
    <property type="protein sequence ID" value="ACU85018.1"/>
    <property type="molecule type" value="Genomic_DNA"/>
</dbReference>
<organism evidence="2 3">
    <name type="scientific">Brachybacterium faecium (strain ATCC 43885 / DSM 4810 / JCM 11609 / LMG 19847 / NBRC 14762 / NCIMB 9860 / 6-10)</name>
    <dbReference type="NCBI Taxonomy" id="446465"/>
    <lineage>
        <taxon>Bacteria</taxon>
        <taxon>Bacillati</taxon>
        <taxon>Actinomycetota</taxon>
        <taxon>Actinomycetes</taxon>
        <taxon>Micrococcales</taxon>
        <taxon>Dermabacteraceae</taxon>
        <taxon>Brachybacterium</taxon>
    </lineage>
</organism>
<feature type="compositionally biased region" description="Polar residues" evidence="1">
    <location>
        <begin position="73"/>
        <end position="82"/>
    </location>
</feature>
<dbReference type="Proteomes" id="UP000001919">
    <property type="component" value="Chromosome"/>
</dbReference>
<name>C7MBR1_BRAFD</name>
<dbReference type="KEGG" id="bfa:Bfae_11720"/>
<dbReference type="AlphaFoldDB" id="C7MBR1"/>
<feature type="region of interest" description="Disordered" evidence="1">
    <location>
        <begin position="63"/>
        <end position="88"/>
    </location>
</feature>
<evidence type="ECO:0000313" key="3">
    <source>
        <dbReference type="Proteomes" id="UP000001919"/>
    </source>
</evidence>
<accession>C7MBR1</accession>